<comment type="caution">
    <text evidence="1">The sequence shown here is derived from an EMBL/GenBank/DDBJ whole genome shotgun (WGS) entry which is preliminary data.</text>
</comment>
<evidence type="ECO:0008006" key="3">
    <source>
        <dbReference type="Google" id="ProtNLM"/>
    </source>
</evidence>
<dbReference type="EMBL" id="JALLKP010000001">
    <property type="protein sequence ID" value="KAK2198374.1"/>
    <property type="molecule type" value="Genomic_DNA"/>
</dbReference>
<evidence type="ECO:0000313" key="1">
    <source>
        <dbReference type="EMBL" id="KAK2198374.1"/>
    </source>
</evidence>
<gene>
    <name evidence="1" type="ORF">BdWA1_001386</name>
</gene>
<protein>
    <recommendedName>
        <fullName evidence="3">SUEL-type lectin domain-containing protein</fullName>
    </recommendedName>
</protein>
<keyword evidence="2" id="KW-1185">Reference proteome</keyword>
<name>A0AAD9PP01_9APIC</name>
<accession>A0AAD9PP01</accession>
<dbReference type="RefSeq" id="XP_067805216.1">
    <property type="nucleotide sequence ID" value="XM_067946425.1"/>
</dbReference>
<evidence type="ECO:0000313" key="2">
    <source>
        <dbReference type="Proteomes" id="UP001214638"/>
    </source>
</evidence>
<dbReference type="KEGG" id="bdw:94335684"/>
<dbReference type="Proteomes" id="UP001214638">
    <property type="component" value="Unassembled WGS sequence"/>
</dbReference>
<dbReference type="GeneID" id="94335684"/>
<dbReference type="AlphaFoldDB" id="A0AAD9PP01"/>
<reference evidence="1" key="1">
    <citation type="journal article" date="2023" name="Nat. Microbiol.">
        <title>Babesia duncani multi-omics identifies virulence factors and drug targets.</title>
        <authorList>
            <person name="Singh P."/>
            <person name="Lonardi S."/>
            <person name="Liang Q."/>
            <person name="Vydyam P."/>
            <person name="Khabirova E."/>
            <person name="Fang T."/>
            <person name="Gihaz S."/>
            <person name="Thekkiniath J."/>
            <person name="Munshi M."/>
            <person name="Abel S."/>
            <person name="Ciampossin L."/>
            <person name="Batugedara G."/>
            <person name="Gupta M."/>
            <person name="Lu X.M."/>
            <person name="Lenz T."/>
            <person name="Chakravarty S."/>
            <person name="Cornillot E."/>
            <person name="Hu Y."/>
            <person name="Ma W."/>
            <person name="Gonzalez L.M."/>
            <person name="Sanchez S."/>
            <person name="Estrada K."/>
            <person name="Sanchez-Flores A."/>
            <person name="Montero E."/>
            <person name="Harb O.S."/>
            <person name="Le Roch K.G."/>
            <person name="Mamoun C.B."/>
        </authorList>
    </citation>
    <scope>NUCLEOTIDE SEQUENCE</scope>
    <source>
        <strain evidence="1">WA1</strain>
    </source>
</reference>
<organism evidence="1 2">
    <name type="scientific">Babesia duncani</name>
    <dbReference type="NCBI Taxonomy" id="323732"/>
    <lineage>
        <taxon>Eukaryota</taxon>
        <taxon>Sar</taxon>
        <taxon>Alveolata</taxon>
        <taxon>Apicomplexa</taxon>
        <taxon>Aconoidasida</taxon>
        <taxon>Piroplasmida</taxon>
        <taxon>Babesiidae</taxon>
        <taxon>Babesia</taxon>
    </lineage>
</organism>
<sequence>MLQDESIEITCPKLTHVLLQKAIIFNQLQNFNSDDNKVECLEALRNECLGKQQCLVTVTKCRASQKDKRLIKWNLGDELVIHYFCEIHTTPPPIYNGFKFNVGITSEYLVIPGQDDHFQLPGYSDAHMELVEACSKSPTCNYITYPNGQMHFGNL</sequence>
<proteinExistence type="predicted"/>